<dbReference type="FunFam" id="2.120.10.30:FF:000132">
    <property type="entry name" value="Uncharacterized protein"/>
    <property type="match status" value="1"/>
</dbReference>
<feature type="repeat" description="LDL-receptor class B" evidence="9">
    <location>
        <begin position="85"/>
        <end position="127"/>
    </location>
</feature>
<dbReference type="AlphaFoldDB" id="A7RJD6"/>
<sequence length="796" mass="90510">ETFIFFSNASNINKLEPNSTTITPVIFNLDSAVALDVDVRDRRIYWSDTRTKAIKRAQIDGTFIEDIITTNIGVCDGLAIEWRTRRIYWTDRTYRFIQVATLDGSRRHVLISSGLDKPRGIAVHPQAGLMFWTDWGENPKIERARLDGQKRQEIVTSNIGWPNSIAVDYAANRLFWVDAIRDSLESSDLDGRARRTLFRQPGLQPFGVSILGKHVYWSDWASEGIHMNRMGTGKLEKSVYNVGNMPMGVAVFDKSRQPPGNNTCSKQNGGCSYLCLPSATGTQCACPWESLLSSDNKSCAKGRIFMLVSDPEIPAIYKIYLDVPNHNRGVLSVNETTDITYDHFEDRIYWIDGAQRNIHRAYMNMTEHEQFGMYTVRPESLALDWLGRHLYWTDAGTKRIEAAQLDTGIQAPVIMAGLDKPRGLVLDPPNGHMFWTDWGSKPKIEKSNMDGTSRWTLLDKDLIWPNALTIDYQSKRLFWADAKLNRIEVCDWYGENRKPVFEKRGMHPFGMAFFGDKLYWTDYKTKSVQELSLSSGVSKPFVRRLSFPRGLYVYDPSTYKTGNEYAGCSHLCFIRHGGYTCACPSGYRLGRNRKTCIRAKEFLLFIDAIAVSLNILPLDDTNIWTPVSVLPGKAVQPADLDYDPVEDAIFWTDTFTGTINSYNMQTRKSMTLHRCNVERPDGIGVDWIGRNLYWTDSGKGRIEVSRLDGTARKVLIQDDLERPTALVLFPEEGRMYWADYGTNPKIMTAHMDGSNRKILMGVGINITTGLAIDFRFRRLYWCDMGTGKIESMSLNG</sequence>
<keyword evidence="3" id="KW-1003">Cell membrane</keyword>
<evidence type="ECO:0000313" key="12">
    <source>
        <dbReference type="Proteomes" id="UP000001593"/>
    </source>
</evidence>
<dbReference type="OMA" id="RGILHPH"/>
<dbReference type="SMART" id="SM00181">
    <property type="entry name" value="EGF"/>
    <property type="match status" value="2"/>
</dbReference>
<feature type="repeat" description="LDL-receptor class B" evidence="9">
    <location>
        <begin position="388"/>
        <end position="430"/>
    </location>
</feature>
<dbReference type="HOGENOM" id="CLU_002489_1_0_1"/>
<dbReference type="PANTHER" id="PTHR46513:SF13">
    <property type="entry name" value="EGF-LIKE DOMAIN-CONTAINING PROTEIN"/>
    <property type="match status" value="1"/>
</dbReference>
<feature type="domain" description="EGF-like" evidence="10">
    <location>
        <begin position="567"/>
        <end position="597"/>
    </location>
</feature>
<dbReference type="InterPro" id="IPR050778">
    <property type="entry name" value="Cueball_EGF_LRP_Nidogen"/>
</dbReference>
<evidence type="ECO:0000313" key="11">
    <source>
        <dbReference type="EMBL" id="EDO48357.1"/>
    </source>
</evidence>
<dbReference type="SUPFAM" id="SSF63825">
    <property type="entry name" value="YWTD domain"/>
    <property type="match status" value="3"/>
</dbReference>
<dbReference type="InterPro" id="IPR000742">
    <property type="entry name" value="EGF"/>
</dbReference>
<dbReference type="Pfam" id="PF00058">
    <property type="entry name" value="Ldl_recept_b"/>
    <property type="match status" value="7"/>
</dbReference>
<dbReference type="GO" id="GO:0005886">
    <property type="term" value="C:plasma membrane"/>
    <property type="evidence" value="ECO:0007669"/>
    <property type="project" value="UniProtKB-SubCell"/>
</dbReference>
<feature type="domain" description="EGF-like" evidence="10">
    <location>
        <begin position="263"/>
        <end position="300"/>
    </location>
</feature>
<comment type="subcellular location">
    <subcellularLocation>
        <location evidence="1">Cell membrane</location>
        <topology evidence="1">Single-pass type I membrane protein</topology>
    </subcellularLocation>
</comment>
<evidence type="ECO:0000256" key="6">
    <source>
        <dbReference type="ARBA" id="ARBA00022737"/>
    </source>
</evidence>
<dbReference type="PANTHER" id="PTHR46513">
    <property type="entry name" value="VITELLOGENIN RECEPTOR-LIKE PROTEIN-RELATED-RELATED"/>
    <property type="match status" value="1"/>
</dbReference>
<protein>
    <recommendedName>
        <fullName evidence="10">EGF-like domain-containing protein</fullName>
    </recommendedName>
</protein>
<reference evidence="11 12" key="1">
    <citation type="journal article" date="2007" name="Science">
        <title>Sea anemone genome reveals ancestral eumetazoan gene repertoire and genomic organization.</title>
        <authorList>
            <person name="Putnam N.H."/>
            <person name="Srivastava M."/>
            <person name="Hellsten U."/>
            <person name="Dirks B."/>
            <person name="Chapman J."/>
            <person name="Salamov A."/>
            <person name="Terry A."/>
            <person name="Shapiro H."/>
            <person name="Lindquist E."/>
            <person name="Kapitonov V.V."/>
            <person name="Jurka J."/>
            <person name="Genikhovich G."/>
            <person name="Grigoriev I.V."/>
            <person name="Lucas S.M."/>
            <person name="Steele R.E."/>
            <person name="Finnerty J.R."/>
            <person name="Technau U."/>
            <person name="Martindale M.Q."/>
            <person name="Rokhsar D.S."/>
        </authorList>
    </citation>
    <scope>NUCLEOTIDE SEQUENCE [LARGE SCALE GENOMIC DNA]</scope>
    <source>
        <strain evidence="12">CH2 X CH6</strain>
    </source>
</reference>
<dbReference type="FunFam" id="2.120.10.30:FF:000241">
    <property type="entry name" value="Low-density lipoprotein receptor-related protein 6"/>
    <property type="match status" value="1"/>
</dbReference>
<dbReference type="InParanoid" id="A7RJD6"/>
<name>A7RJD6_NEMVE</name>
<keyword evidence="5" id="KW-0732">Signal</keyword>
<dbReference type="PhylomeDB" id="A7RJD6"/>
<keyword evidence="7" id="KW-1015">Disulfide bond</keyword>
<dbReference type="Pfam" id="PF14670">
    <property type="entry name" value="FXa_inhibition"/>
    <property type="match status" value="2"/>
</dbReference>
<keyword evidence="12" id="KW-1185">Reference proteome</keyword>
<dbReference type="Proteomes" id="UP000001593">
    <property type="component" value="Unassembled WGS sequence"/>
</dbReference>
<dbReference type="SMART" id="SM00135">
    <property type="entry name" value="LY"/>
    <property type="match status" value="14"/>
</dbReference>
<feature type="repeat" description="LDL-receptor class B" evidence="9">
    <location>
        <begin position="431"/>
        <end position="474"/>
    </location>
</feature>
<feature type="non-terminal residue" evidence="11">
    <location>
        <position position="1"/>
    </location>
</feature>
<dbReference type="PROSITE" id="PS51120">
    <property type="entry name" value="LDLRB"/>
    <property type="match status" value="9"/>
</dbReference>
<keyword evidence="3" id="KW-0472">Membrane</keyword>
<evidence type="ECO:0000259" key="10">
    <source>
        <dbReference type="SMART" id="SM00181"/>
    </source>
</evidence>
<feature type="repeat" description="LDL-receptor class B" evidence="9">
    <location>
        <begin position="128"/>
        <end position="171"/>
    </location>
</feature>
<feature type="repeat" description="LDL-receptor class B" evidence="9">
    <location>
        <begin position="42"/>
        <end position="84"/>
    </location>
</feature>
<evidence type="ECO:0000256" key="4">
    <source>
        <dbReference type="ARBA" id="ARBA00022536"/>
    </source>
</evidence>
<accession>A7RJD6</accession>
<feature type="non-terminal residue" evidence="11">
    <location>
        <position position="796"/>
    </location>
</feature>
<dbReference type="InterPro" id="IPR000033">
    <property type="entry name" value="LDLR_classB_rpt"/>
</dbReference>
<organism evidence="11 12">
    <name type="scientific">Nematostella vectensis</name>
    <name type="common">Starlet sea anemone</name>
    <dbReference type="NCBI Taxonomy" id="45351"/>
    <lineage>
        <taxon>Eukaryota</taxon>
        <taxon>Metazoa</taxon>
        <taxon>Cnidaria</taxon>
        <taxon>Anthozoa</taxon>
        <taxon>Hexacorallia</taxon>
        <taxon>Actiniaria</taxon>
        <taxon>Edwardsiidae</taxon>
        <taxon>Nematostella</taxon>
    </lineage>
</organism>
<dbReference type="eggNOG" id="KOG1215">
    <property type="taxonomic scope" value="Eukaryota"/>
</dbReference>
<evidence type="ECO:0000256" key="9">
    <source>
        <dbReference type="PROSITE-ProRule" id="PRU00461"/>
    </source>
</evidence>
<keyword evidence="4" id="KW-0245">EGF-like domain</keyword>
<comment type="similarity">
    <text evidence="2">Belongs to the EGF domain peptide family.</text>
</comment>
<evidence type="ECO:0000256" key="5">
    <source>
        <dbReference type="ARBA" id="ARBA00022729"/>
    </source>
</evidence>
<dbReference type="STRING" id="45351.A7RJD6"/>
<feature type="repeat" description="LDL-receptor class B" evidence="9">
    <location>
        <begin position="690"/>
        <end position="732"/>
    </location>
</feature>
<dbReference type="EMBL" id="DS469514">
    <property type="protein sequence ID" value="EDO48357.1"/>
    <property type="molecule type" value="Genomic_DNA"/>
</dbReference>
<evidence type="ECO:0000256" key="8">
    <source>
        <dbReference type="ARBA" id="ARBA00023180"/>
    </source>
</evidence>
<feature type="repeat" description="LDL-receptor class B" evidence="9">
    <location>
        <begin position="733"/>
        <end position="776"/>
    </location>
</feature>
<keyword evidence="8" id="KW-0325">Glycoprotein</keyword>
<evidence type="ECO:0000256" key="7">
    <source>
        <dbReference type="ARBA" id="ARBA00023157"/>
    </source>
</evidence>
<gene>
    <name evidence="11" type="ORF">NEMVEDRAFT_v1g83852</name>
</gene>
<evidence type="ECO:0000256" key="2">
    <source>
        <dbReference type="ARBA" id="ARBA00006373"/>
    </source>
</evidence>
<dbReference type="Gene3D" id="2.120.10.30">
    <property type="entry name" value="TolB, C-terminal domain"/>
    <property type="match status" value="3"/>
</dbReference>
<evidence type="ECO:0000256" key="3">
    <source>
        <dbReference type="ARBA" id="ARBA00022475"/>
    </source>
</evidence>
<dbReference type="FunFam" id="2.120.10.30:FF:000008">
    <property type="entry name" value="Low-density lipoprotein receptor-related protein 4"/>
    <property type="match status" value="1"/>
</dbReference>
<dbReference type="InterPro" id="IPR011042">
    <property type="entry name" value="6-blade_b-propeller_TolB-like"/>
</dbReference>
<feature type="repeat" description="LDL-receptor class B" evidence="9">
    <location>
        <begin position="172"/>
        <end position="214"/>
    </location>
</feature>
<keyword evidence="6" id="KW-0677">Repeat</keyword>
<dbReference type="SUPFAM" id="SSF57196">
    <property type="entry name" value="EGF/Laminin"/>
    <property type="match status" value="2"/>
</dbReference>
<feature type="repeat" description="LDL-receptor class B" evidence="9">
    <location>
        <begin position="475"/>
        <end position="517"/>
    </location>
</feature>
<dbReference type="CDD" id="cd00053">
    <property type="entry name" value="EGF"/>
    <property type="match status" value="1"/>
</dbReference>
<proteinExistence type="inferred from homology"/>
<evidence type="ECO:0000256" key="1">
    <source>
        <dbReference type="ARBA" id="ARBA00004251"/>
    </source>
</evidence>